<dbReference type="PRINTS" id="PR00053">
    <property type="entry name" value="FORKHEAD"/>
</dbReference>
<gene>
    <name evidence="6" type="primary">LOC117573180</name>
</gene>
<keyword evidence="5" id="KW-1185">Reference proteome</keyword>
<evidence type="ECO:0000313" key="6">
    <source>
        <dbReference type="RefSeq" id="XP_034112047.1"/>
    </source>
</evidence>
<dbReference type="Gene3D" id="1.10.10.10">
    <property type="entry name" value="Winged helix-like DNA-binding domain superfamily/Winged helix DNA-binding domain"/>
    <property type="match status" value="1"/>
</dbReference>
<dbReference type="SMART" id="SM00339">
    <property type="entry name" value="FH"/>
    <property type="match status" value="1"/>
</dbReference>
<proteinExistence type="predicted"/>
<dbReference type="Pfam" id="PF00250">
    <property type="entry name" value="Forkhead"/>
    <property type="match status" value="1"/>
</dbReference>
<dbReference type="RefSeq" id="XP_034112047.1">
    <property type="nucleotide sequence ID" value="XM_034256156.2"/>
</dbReference>
<feature type="DNA-binding region" description="Fork-head" evidence="2">
    <location>
        <begin position="24"/>
        <end position="112"/>
    </location>
</feature>
<dbReference type="SUPFAM" id="SSF46785">
    <property type="entry name" value="Winged helix' DNA-binding domain"/>
    <property type="match status" value="1"/>
</dbReference>
<feature type="region of interest" description="Disordered" evidence="3">
    <location>
        <begin position="107"/>
        <end position="136"/>
    </location>
</feature>
<keyword evidence="1 2" id="KW-0238">DNA-binding</keyword>
<dbReference type="InterPro" id="IPR001766">
    <property type="entry name" value="Fork_head_dom"/>
</dbReference>
<dbReference type="InterPro" id="IPR036388">
    <property type="entry name" value="WH-like_DNA-bd_sf"/>
</dbReference>
<organism evidence="5 6">
    <name type="scientific">Drosophila albomicans</name>
    <name type="common">Fruit fly</name>
    <dbReference type="NCBI Taxonomy" id="7291"/>
    <lineage>
        <taxon>Eukaryota</taxon>
        <taxon>Metazoa</taxon>
        <taxon>Ecdysozoa</taxon>
        <taxon>Arthropoda</taxon>
        <taxon>Hexapoda</taxon>
        <taxon>Insecta</taxon>
        <taxon>Pterygota</taxon>
        <taxon>Neoptera</taxon>
        <taxon>Endopterygota</taxon>
        <taxon>Diptera</taxon>
        <taxon>Brachycera</taxon>
        <taxon>Muscomorpha</taxon>
        <taxon>Ephydroidea</taxon>
        <taxon>Drosophilidae</taxon>
        <taxon>Drosophila</taxon>
    </lineage>
</organism>
<dbReference type="Proteomes" id="UP000515160">
    <property type="component" value="Chromosome 4"/>
</dbReference>
<protein>
    <submittedName>
        <fullName evidence="6">Forkhead box protein I2-A isoform X2</fullName>
    </submittedName>
</protein>
<feature type="domain" description="Fork-head" evidence="4">
    <location>
        <begin position="24"/>
        <end position="112"/>
    </location>
</feature>
<dbReference type="InterPro" id="IPR036390">
    <property type="entry name" value="WH_DNA-bd_sf"/>
</dbReference>
<dbReference type="PROSITE" id="PS50039">
    <property type="entry name" value="FORK_HEAD_3"/>
    <property type="match status" value="1"/>
</dbReference>
<dbReference type="GO" id="GO:0009653">
    <property type="term" value="P:anatomical structure morphogenesis"/>
    <property type="evidence" value="ECO:0007669"/>
    <property type="project" value="TreeGrafter"/>
</dbReference>
<dbReference type="FunFam" id="1.10.10.10:FF:000530">
    <property type="entry name" value="Forkhead box protein (AaegFOXM2)"/>
    <property type="match status" value="1"/>
</dbReference>
<dbReference type="InterPro" id="IPR050211">
    <property type="entry name" value="FOX_domain-containing"/>
</dbReference>
<dbReference type="PANTHER" id="PTHR11829:SF402">
    <property type="entry name" value="FORK HEAD DOMAIN-CONTAINING PROTEIN FD3-RELATED"/>
    <property type="match status" value="1"/>
</dbReference>
<dbReference type="GeneID" id="117573180"/>
<dbReference type="GO" id="GO:0000978">
    <property type="term" value="F:RNA polymerase II cis-regulatory region sequence-specific DNA binding"/>
    <property type="evidence" value="ECO:0007669"/>
    <property type="project" value="TreeGrafter"/>
</dbReference>
<dbReference type="PANTHER" id="PTHR11829">
    <property type="entry name" value="FORKHEAD BOX PROTEIN"/>
    <property type="match status" value="1"/>
</dbReference>
<dbReference type="GO" id="GO:0005634">
    <property type="term" value="C:nucleus"/>
    <property type="evidence" value="ECO:0007669"/>
    <property type="project" value="UniProtKB-SubCell"/>
</dbReference>
<sequence>MVKSYDLAEYEKSAIKYTTDVTEKPPFNYSHIIGMAMLDYGRATLQQICAWIESKFAFFRVRKKWNNSIRHNLSLHHCFRNRKREEKGKGGYWELGVDPKKCDRKRIRNRKTGQSKPMSSLQLAKNNSPQKTQTNVKCTKKGGESIQMCLPNETQHAQSYSYIAADNIKELNLVDKQATVSDGSNALELSFPFTARQNIYRPLCSNESPMSINADELQDQYERGTIIIRTSGDTLCLNDIFINKFNNINMIYSQDEIPTLSENVIISSQMSAVLDVNKDSTITPAISLPEISNALPTNCDYSSFRSYINGEDDSFNYIHSTELNRNEDILSNLLDLCVRDF</sequence>
<feature type="compositionally biased region" description="Polar residues" evidence="3">
    <location>
        <begin position="114"/>
        <end position="136"/>
    </location>
</feature>
<evidence type="ECO:0000256" key="1">
    <source>
        <dbReference type="ARBA" id="ARBA00023125"/>
    </source>
</evidence>
<dbReference type="GO" id="GO:0030154">
    <property type="term" value="P:cell differentiation"/>
    <property type="evidence" value="ECO:0007669"/>
    <property type="project" value="TreeGrafter"/>
</dbReference>
<dbReference type="OrthoDB" id="10029558at2759"/>
<dbReference type="GO" id="GO:0000981">
    <property type="term" value="F:DNA-binding transcription factor activity, RNA polymerase II-specific"/>
    <property type="evidence" value="ECO:0007669"/>
    <property type="project" value="TreeGrafter"/>
</dbReference>
<accession>A0A6P8Z618</accession>
<evidence type="ECO:0000313" key="5">
    <source>
        <dbReference type="Proteomes" id="UP000515160"/>
    </source>
</evidence>
<evidence type="ECO:0000256" key="3">
    <source>
        <dbReference type="SAM" id="MobiDB-lite"/>
    </source>
</evidence>
<comment type="subcellular location">
    <subcellularLocation>
        <location evidence="2">Nucleus</location>
    </subcellularLocation>
</comment>
<evidence type="ECO:0000256" key="2">
    <source>
        <dbReference type="PROSITE-ProRule" id="PRU00089"/>
    </source>
</evidence>
<dbReference type="AlphaFoldDB" id="A0A6P8Z618"/>
<reference evidence="6" key="1">
    <citation type="submission" date="2025-08" db="UniProtKB">
        <authorList>
            <consortium name="RefSeq"/>
        </authorList>
    </citation>
    <scope>IDENTIFICATION</scope>
    <source>
        <strain evidence="6">15112-1751.03</strain>
        <tissue evidence="6">Whole Adult</tissue>
    </source>
</reference>
<dbReference type="CDD" id="cd00059">
    <property type="entry name" value="FH_FOX"/>
    <property type="match status" value="1"/>
</dbReference>
<name>A0A6P8Z618_DROAB</name>
<evidence type="ECO:0000259" key="4">
    <source>
        <dbReference type="PROSITE" id="PS50039"/>
    </source>
</evidence>
<keyword evidence="2" id="KW-0539">Nucleus</keyword>